<dbReference type="AlphaFoldDB" id="A0A5N6TU39"/>
<dbReference type="InterPro" id="IPR050416">
    <property type="entry name" value="FAD-linked_Oxidoreductase"/>
</dbReference>
<dbReference type="Pfam" id="PF01565">
    <property type="entry name" value="FAD_binding_4"/>
    <property type="match status" value="1"/>
</dbReference>
<accession>A0A5N6TU39</accession>
<dbReference type="InterPro" id="IPR006094">
    <property type="entry name" value="Oxid_FAD_bind_N"/>
</dbReference>
<sequence length="478" mass="52571">MKLLAVIAALSVVKRIGGTWSPCCEALKSTSLRDQVFDPNSTQYRQSIESYWSQDVRLHPTCIVQPYSPADVSQAVSTLVQANDHRPHCQFAVRSGGHSTVPGANNIHPGVTLDLSNLNATAYDPATSTASIGPGAHWDSVYSILFQHGVAVSGGRASNVGVGGLVTGGGNSFFAAQYGLVCDTVVNFEIVLADGRIINANRTSHADLWKALKGGSNNFGVVTRIDLEVFQKDQFWGGVVSYDNHTMPQQASALVNFTNHIVEDPYASLIVMLQYTANADTNLVTNALHYTEPVAYPDAFDAFYDMSNVSDTTRFDTLGAFTDELNQAADFHNLFLTLTFKNDARVIQYAADLQNGIIEDAKAYVKSTNYTLNTVFQPFPALFGKIGLYLIDWSWENEADNEFFNDRGYRVMQEVQACAERLRAEYRFIYLNYAGPGQNPLQSYGEDNLIELTRVAKKYDPHGVFQTQVPGGFKISQA</sequence>
<reference evidence="7 8" key="1">
    <citation type="submission" date="2019-04" db="EMBL/GenBank/DDBJ databases">
        <title>Friends and foes A comparative genomics study of 23 Aspergillus species from section Flavi.</title>
        <authorList>
            <consortium name="DOE Joint Genome Institute"/>
            <person name="Kjaerbolling I."/>
            <person name="Vesth T."/>
            <person name="Frisvad J.C."/>
            <person name="Nybo J.L."/>
            <person name="Theobald S."/>
            <person name="Kildgaard S."/>
            <person name="Isbrandt T."/>
            <person name="Kuo A."/>
            <person name="Sato A."/>
            <person name="Lyhne E.K."/>
            <person name="Kogle M.E."/>
            <person name="Wiebenga A."/>
            <person name="Kun R.S."/>
            <person name="Lubbers R.J."/>
            <person name="Makela M.R."/>
            <person name="Barry K."/>
            <person name="Chovatia M."/>
            <person name="Clum A."/>
            <person name="Daum C."/>
            <person name="Haridas S."/>
            <person name="He G."/>
            <person name="LaButti K."/>
            <person name="Lipzen A."/>
            <person name="Mondo S."/>
            <person name="Riley R."/>
            <person name="Salamov A."/>
            <person name="Simmons B.A."/>
            <person name="Magnuson J.K."/>
            <person name="Henrissat B."/>
            <person name="Mortensen U.H."/>
            <person name="Larsen T.O."/>
            <person name="Devries R.P."/>
            <person name="Grigoriev I.V."/>
            <person name="Machida M."/>
            <person name="Baker S.E."/>
            <person name="Andersen M.R."/>
        </authorList>
    </citation>
    <scope>NUCLEOTIDE SEQUENCE [LARGE SCALE GENOMIC DNA]</scope>
    <source>
        <strain evidence="7 8">IBT 18842</strain>
    </source>
</reference>
<dbReference type="EMBL" id="ML742112">
    <property type="protein sequence ID" value="KAE8149817.1"/>
    <property type="molecule type" value="Genomic_DNA"/>
</dbReference>
<dbReference type="Proteomes" id="UP000325780">
    <property type="component" value="Unassembled WGS sequence"/>
</dbReference>
<evidence type="ECO:0000256" key="1">
    <source>
        <dbReference type="ARBA" id="ARBA00005466"/>
    </source>
</evidence>
<dbReference type="InterPro" id="IPR016166">
    <property type="entry name" value="FAD-bd_PCMH"/>
</dbReference>
<dbReference type="PROSITE" id="PS51387">
    <property type="entry name" value="FAD_PCMH"/>
    <property type="match status" value="1"/>
</dbReference>
<dbReference type="OrthoDB" id="2151789at2759"/>
<protein>
    <recommendedName>
        <fullName evidence="6">FAD-binding PCMH-type domain-containing protein</fullName>
    </recommendedName>
</protein>
<evidence type="ECO:0000256" key="5">
    <source>
        <dbReference type="SAM" id="SignalP"/>
    </source>
</evidence>
<dbReference type="PANTHER" id="PTHR42973">
    <property type="entry name" value="BINDING OXIDOREDUCTASE, PUTATIVE (AFU_ORTHOLOGUE AFUA_1G17690)-RELATED"/>
    <property type="match status" value="1"/>
</dbReference>
<feature type="signal peptide" evidence="5">
    <location>
        <begin position="1"/>
        <end position="18"/>
    </location>
</feature>
<dbReference type="InterPro" id="IPR036318">
    <property type="entry name" value="FAD-bd_PCMH-like_sf"/>
</dbReference>
<name>A0A5N6TU39_ASPAV</name>
<evidence type="ECO:0000313" key="7">
    <source>
        <dbReference type="EMBL" id="KAE8149817.1"/>
    </source>
</evidence>
<feature type="chain" id="PRO_5024811997" description="FAD-binding PCMH-type domain-containing protein" evidence="5">
    <location>
        <begin position="19"/>
        <end position="478"/>
    </location>
</feature>
<evidence type="ECO:0000256" key="3">
    <source>
        <dbReference type="ARBA" id="ARBA00022827"/>
    </source>
</evidence>
<evidence type="ECO:0000259" key="6">
    <source>
        <dbReference type="PROSITE" id="PS51387"/>
    </source>
</evidence>
<keyword evidence="4" id="KW-0560">Oxidoreductase</keyword>
<evidence type="ECO:0000256" key="4">
    <source>
        <dbReference type="ARBA" id="ARBA00023002"/>
    </source>
</evidence>
<keyword evidence="8" id="KW-1185">Reference proteome</keyword>
<evidence type="ECO:0000313" key="8">
    <source>
        <dbReference type="Proteomes" id="UP000325780"/>
    </source>
</evidence>
<feature type="domain" description="FAD-binding PCMH-type" evidence="6">
    <location>
        <begin position="56"/>
        <end position="232"/>
    </location>
</feature>
<evidence type="ECO:0000256" key="2">
    <source>
        <dbReference type="ARBA" id="ARBA00022630"/>
    </source>
</evidence>
<dbReference type="SUPFAM" id="SSF56176">
    <property type="entry name" value="FAD-binding/transporter-associated domain-like"/>
    <property type="match status" value="1"/>
</dbReference>
<gene>
    <name evidence="7" type="ORF">BDV25DRAFT_130089</name>
</gene>
<organism evidence="7 8">
    <name type="scientific">Aspergillus avenaceus</name>
    <dbReference type="NCBI Taxonomy" id="36643"/>
    <lineage>
        <taxon>Eukaryota</taxon>
        <taxon>Fungi</taxon>
        <taxon>Dikarya</taxon>
        <taxon>Ascomycota</taxon>
        <taxon>Pezizomycotina</taxon>
        <taxon>Eurotiomycetes</taxon>
        <taxon>Eurotiomycetidae</taxon>
        <taxon>Eurotiales</taxon>
        <taxon>Aspergillaceae</taxon>
        <taxon>Aspergillus</taxon>
        <taxon>Aspergillus subgen. Circumdati</taxon>
    </lineage>
</organism>
<keyword evidence="3" id="KW-0274">FAD</keyword>
<dbReference type="PANTHER" id="PTHR42973:SF53">
    <property type="entry name" value="FAD-BINDING PCMH-TYPE DOMAIN-CONTAINING PROTEIN-RELATED"/>
    <property type="match status" value="1"/>
</dbReference>
<dbReference type="GO" id="GO:0016491">
    <property type="term" value="F:oxidoreductase activity"/>
    <property type="evidence" value="ECO:0007669"/>
    <property type="project" value="UniProtKB-KW"/>
</dbReference>
<keyword evidence="2" id="KW-0285">Flavoprotein</keyword>
<keyword evidence="5" id="KW-0732">Signal</keyword>
<dbReference type="InterPro" id="IPR016169">
    <property type="entry name" value="FAD-bd_PCMH_sub2"/>
</dbReference>
<proteinExistence type="inferred from homology"/>
<dbReference type="GO" id="GO:0071949">
    <property type="term" value="F:FAD binding"/>
    <property type="evidence" value="ECO:0007669"/>
    <property type="project" value="InterPro"/>
</dbReference>
<dbReference type="Gene3D" id="3.30.465.10">
    <property type="match status" value="1"/>
</dbReference>
<comment type="similarity">
    <text evidence="1">Belongs to the oxygen-dependent FAD-linked oxidoreductase family.</text>
</comment>